<evidence type="ECO:0000256" key="1">
    <source>
        <dbReference type="SAM" id="Phobius"/>
    </source>
</evidence>
<keyword evidence="3" id="KW-1185">Reference proteome</keyword>
<gene>
    <name evidence="2" type="ORF">SM116_11490</name>
</gene>
<sequence length="435" mass="45521">MNAILTAQVLDGPVPVVLYVAALALAVYLLIRRPGRGRLLASALGILAGTLVAIIVFVVSNITDAFGEQLQLEILWWAVAAFGAVGLAVANLWRSRWWRKTIAVLSIPVFIAAGAVGINAVFGLNATVADMLGISVRHPIALPKPSPTATDQPAWTPGDGSLYQAWRPPADMPHLGQQGTVTIPATVSGFHARPAGLYLPPAALVKDAPPLPLVILMMGYPGNPSPARVASVVEQYQLKHQGLAPIVLVADQIGTQGDPTCADSKMYGNAQTYITKDVVAWAAAHLHVIEDPKYWAIMGYSNGGGCAIKYGALMPQTFGTIVDISGEPYPGSVHPPLALARIFAGNVAAFEASKPINIMRKAPAGTYNGVHAVFTYGADDHKYGPDAKLVSSVARSVGMDVTLTPIPGATHIGLAFTGGVAAGLDVLYPLWGLSA</sequence>
<proteinExistence type="predicted"/>
<reference evidence="2 3" key="1">
    <citation type="submission" date="2023-11" db="EMBL/GenBank/DDBJ databases">
        <title>Genome sequence of Microbacterium rhizosphaerae KACC 19337.</title>
        <authorList>
            <person name="Choi H."/>
            <person name="Kim S."/>
            <person name="Kim Y."/>
            <person name="Kwon S.-W."/>
            <person name="Heo J."/>
        </authorList>
    </citation>
    <scope>NUCLEOTIDE SEQUENCE [LARGE SCALE GENOMIC DNA]</scope>
    <source>
        <strain evidence="2 3">KACC 19337</strain>
    </source>
</reference>
<dbReference type="SUPFAM" id="SSF53474">
    <property type="entry name" value="alpha/beta-Hydrolases"/>
    <property type="match status" value="1"/>
</dbReference>
<dbReference type="RefSeq" id="WP_320941120.1">
    <property type="nucleotide sequence ID" value="NZ_BAABEU010000006.1"/>
</dbReference>
<name>A0ABZ0SJQ9_9MICO</name>
<dbReference type="EMBL" id="CP139368">
    <property type="protein sequence ID" value="WPR88400.1"/>
    <property type="molecule type" value="Genomic_DNA"/>
</dbReference>
<feature type="transmembrane region" description="Helical" evidence="1">
    <location>
        <begin position="102"/>
        <end position="122"/>
    </location>
</feature>
<feature type="transmembrane region" description="Helical" evidence="1">
    <location>
        <begin position="12"/>
        <end position="31"/>
    </location>
</feature>
<dbReference type="Proteomes" id="UP001323798">
    <property type="component" value="Chromosome"/>
</dbReference>
<keyword evidence="1" id="KW-0812">Transmembrane</keyword>
<dbReference type="Pfam" id="PF00756">
    <property type="entry name" value="Esterase"/>
    <property type="match status" value="1"/>
</dbReference>
<dbReference type="PANTHER" id="PTHR48098:SF1">
    <property type="entry name" value="DIACYLGLYCEROL ACYLTRANSFERASE_MYCOLYLTRANSFERASE AG85A"/>
    <property type="match status" value="1"/>
</dbReference>
<dbReference type="GO" id="GO:0016787">
    <property type="term" value="F:hydrolase activity"/>
    <property type="evidence" value="ECO:0007669"/>
    <property type="project" value="UniProtKB-KW"/>
</dbReference>
<dbReference type="InterPro" id="IPR029058">
    <property type="entry name" value="AB_hydrolase_fold"/>
</dbReference>
<dbReference type="InterPro" id="IPR000801">
    <property type="entry name" value="Esterase-like"/>
</dbReference>
<protein>
    <submittedName>
        <fullName evidence="2">Alpha/beta hydrolase-fold protein</fullName>
    </submittedName>
</protein>
<organism evidence="2 3">
    <name type="scientific">Microbacterium rhizosphaerae</name>
    <dbReference type="NCBI Taxonomy" id="1678237"/>
    <lineage>
        <taxon>Bacteria</taxon>
        <taxon>Bacillati</taxon>
        <taxon>Actinomycetota</taxon>
        <taxon>Actinomycetes</taxon>
        <taxon>Micrococcales</taxon>
        <taxon>Microbacteriaceae</taxon>
        <taxon>Microbacterium</taxon>
    </lineage>
</organism>
<dbReference type="Gene3D" id="3.40.50.1820">
    <property type="entry name" value="alpha/beta hydrolase"/>
    <property type="match status" value="1"/>
</dbReference>
<dbReference type="PANTHER" id="PTHR48098">
    <property type="entry name" value="ENTEROCHELIN ESTERASE-RELATED"/>
    <property type="match status" value="1"/>
</dbReference>
<keyword evidence="1" id="KW-0472">Membrane</keyword>
<accession>A0ABZ0SJQ9</accession>
<feature type="transmembrane region" description="Helical" evidence="1">
    <location>
        <begin position="43"/>
        <end position="62"/>
    </location>
</feature>
<dbReference type="InterPro" id="IPR050583">
    <property type="entry name" value="Mycobacterial_A85_antigen"/>
</dbReference>
<evidence type="ECO:0000313" key="3">
    <source>
        <dbReference type="Proteomes" id="UP001323798"/>
    </source>
</evidence>
<feature type="transmembrane region" description="Helical" evidence="1">
    <location>
        <begin position="74"/>
        <end position="93"/>
    </location>
</feature>
<evidence type="ECO:0000313" key="2">
    <source>
        <dbReference type="EMBL" id="WPR88400.1"/>
    </source>
</evidence>
<keyword evidence="2" id="KW-0378">Hydrolase</keyword>
<keyword evidence="1" id="KW-1133">Transmembrane helix</keyword>